<dbReference type="AlphaFoldDB" id="A0AAW1RBM9"/>
<keyword evidence="3" id="KW-1185">Reference proteome</keyword>
<dbReference type="Proteomes" id="UP001438707">
    <property type="component" value="Unassembled WGS sequence"/>
</dbReference>
<sequence length="88" mass="9726">MTRSKGEPLNLKWLTSIMGEVLQQCLLPVQRSSTKHVIEHAAPAALVLAGSTHATQWAVKGHLARPGRNSMTRYQQGLLPSDRLLSER</sequence>
<reference evidence="2 3" key="1">
    <citation type="journal article" date="2024" name="Nat. Commun.">
        <title>Phylogenomics reveals the evolutionary origins of lichenization in chlorophyte algae.</title>
        <authorList>
            <person name="Puginier C."/>
            <person name="Libourel C."/>
            <person name="Otte J."/>
            <person name="Skaloud P."/>
            <person name="Haon M."/>
            <person name="Grisel S."/>
            <person name="Petersen M."/>
            <person name="Berrin J.G."/>
            <person name="Delaux P.M."/>
            <person name="Dal Grande F."/>
            <person name="Keller J."/>
        </authorList>
    </citation>
    <scope>NUCLEOTIDE SEQUENCE [LARGE SCALE GENOMIC DNA]</scope>
    <source>
        <strain evidence="2 3">SAG 2145</strain>
    </source>
</reference>
<comment type="caution">
    <text evidence="2">The sequence shown here is derived from an EMBL/GenBank/DDBJ whole genome shotgun (WGS) entry which is preliminary data.</text>
</comment>
<dbReference type="EMBL" id="JALJOS010000014">
    <property type="protein sequence ID" value="KAK9831114.1"/>
    <property type="molecule type" value="Genomic_DNA"/>
</dbReference>
<accession>A0AAW1RBM9</accession>
<proteinExistence type="predicted"/>
<gene>
    <name evidence="2" type="ORF">WJX74_003812</name>
</gene>
<evidence type="ECO:0000313" key="2">
    <source>
        <dbReference type="EMBL" id="KAK9831114.1"/>
    </source>
</evidence>
<evidence type="ECO:0000313" key="3">
    <source>
        <dbReference type="Proteomes" id="UP001438707"/>
    </source>
</evidence>
<organism evidence="2 3">
    <name type="scientific">Apatococcus lobatus</name>
    <dbReference type="NCBI Taxonomy" id="904363"/>
    <lineage>
        <taxon>Eukaryota</taxon>
        <taxon>Viridiplantae</taxon>
        <taxon>Chlorophyta</taxon>
        <taxon>core chlorophytes</taxon>
        <taxon>Trebouxiophyceae</taxon>
        <taxon>Chlorellales</taxon>
        <taxon>Chlorellaceae</taxon>
        <taxon>Apatococcus</taxon>
    </lineage>
</organism>
<evidence type="ECO:0000256" key="1">
    <source>
        <dbReference type="SAM" id="MobiDB-lite"/>
    </source>
</evidence>
<feature type="region of interest" description="Disordered" evidence="1">
    <location>
        <begin position="68"/>
        <end position="88"/>
    </location>
</feature>
<protein>
    <submittedName>
        <fullName evidence="2">Uncharacterized protein</fullName>
    </submittedName>
</protein>
<name>A0AAW1RBM9_9CHLO</name>